<feature type="transmembrane region" description="Helical" evidence="13">
    <location>
        <begin position="221"/>
        <end position="239"/>
    </location>
</feature>
<dbReference type="GO" id="GO:0046872">
    <property type="term" value="F:metal ion binding"/>
    <property type="evidence" value="ECO:0007669"/>
    <property type="project" value="UniProtKB-UniRule"/>
</dbReference>
<dbReference type="InterPro" id="IPR002585">
    <property type="entry name" value="Cyt-d_ubiquinol_oxidase_su_1"/>
</dbReference>
<comment type="subcellular location">
    <subcellularLocation>
        <location evidence="1">Cell inner membrane</location>
        <topology evidence="1">Multi-pass membrane protein</topology>
    </subcellularLocation>
</comment>
<accession>A0A2W5N483</accession>
<dbReference type="Proteomes" id="UP000249185">
    <property type="component" value="Unassembled WGS sequence"/>
</dbReference>
<keyword evidence="7 13" id="KW-0812">Transmembrane</keyword>
<keyword evidence="9 13" id="KW-0249">Electron transport</keyword>
<dbReference type="EMBL" id="QFPW01000018">
    <property type="protein sequence ID" value="PZQ47179.1"/>
    <property type="molecule type" value="Genomic_DNA"/>
</dbReference>
<evidence type="ECO:0000256" key="7">
    <source>
        <dbReference type="ARBA" id="ARBA00022692"/>
    </source>
</evidence>
<feature type="transmembrane region" description="Helical" evidence="13">
    <location>
        <begin position="185"/>
        <end position="209"/>
    </location>
</feature>
<keyword evidence="5" id="KW-0997">Cell inner membrane</keyword>
<keyword evidence="12 13" id="KW-0472">Membrane</keyword>
<keyword evidence="11 13" id="KW-0408">Iron</keyword>
<evidence type="ECO:0000256" key="10">
    <source>
        <dbReference type="ARBA" id="ARBA00022989"/>
    </source>
</evidence>
<dbReference type="GO" id="GO:0019646">
    <property type="term" value="P:aerobic electron transport chain"/>
    <property type="evidence" value="ECO:0007669"/>
    <property type="project" value="InterPro"/>
</dbReference>
<evidence type="ECO:0000313" key="15">
    <source>
        <dbReference type="EMBL" id="PZQ47179.1"/>
    </source>
</evidence>
<comment type="similarity">
    <text evidence="2 13">Belongs to the cytochrome ubiquinol oxidase subunit 1 family.</text>
</comment>
<feature type="transmembrane region" description="Helical" evidence="13">
    <location>
        <begin position="469"/>
        <end position="493"/>
    </location>
</feature>
<evidence type="ECO:0000256" key="12">
    <source>
        <dbReference type="ARBA" id="ARBA00023136"/>
    </source>
</evidence>
<keyword evidence="4 13" id="KW-1003">Cell membrane</keyword>
<dbReference type="GO" id="GO:0020037">
    <property type="term" value="F:heme binding"/>
    <property type="evidence" value="ECO:0007669"/>
    <property type="project" value="TreeGrafter"/>
</dbReference>
<feature type="transmembrane region" description="Helical" evidence="13">
    <location>
        <begin position="427"/>
        <end position="449"/>
    </location>
</feature>
<keyword evidence="8 13" id="KW-0479">Metal-binding</keyword>
<feature type="compositionally biased region" description="Low complexity" evidence="14">
    <location>
        <begin position="513"/>
        <end position="525"/>
    </location>
</feature>
<dbReference type="GO" id="GO:0009055">
    <property type="term" value="F:electron transfer activity"/>
    <property type="evidence" value="ECO:0007669"/>
    <property type="project" value="UniProtKB-UniRule"/>
</dbReference>
<dbReference type="GO" id="GO:0005886">
    <property type="term" value="C:plasma membrane"/>
    <property type="evidence" value="ECO:0007669"/>
    <property type="project" value="UniProtKB-SubCell"/>
</dbReference>
<dbReference type="Pfam" id="PF01654">
    <property type="entry name" value="Cyt_bd_oxida_I"/>
    <property type="match status" value="1"/>
</dbReference>
<evidence type="ECO:0000256" key="9">
    <source>
        <dbReference type="ARBA" id="ARBA00022982"/>
    </source>
</evidence>
<proteinExistence type="inferred from homology"/>
<sequence length="525" mass="57705">MELDIVALSRLQFATTALFHFLFVPLTLGLSILIAIMETVYVMTGRVIWRQMTKFWGTLFGINFVVGVATGIVMEFQFGMNWSYYSHYVGDIFGAPLAIEGLMAFFLEATFVGLFFFGWDKLSKVGHLAATWCVAIGSNFSALWILIANGWMQNPVGSAFNPATMRMEVTDFFEVLFNPVAQAKFVHTVSAGYVTASVFVLGVSAWYLLRRRHVDLAKRSMTVAASFGLAASLSVVVLGDESGYLTTEHQRMKMAAMEAMWHTEPAPAPFNLIGIPDQAARETHFAVEIPWVLGLIGTRSLTTEIPGIFDLVDEAKDRIREGIRAYDALIAIREAPTGADAPVEARSAFEDIGHRLGYALLLQRYVADPRDATEADIEKAAWDTVPNVPTMFFAFRGMVGIGFAMIALMATFFWLSARRRLDHHPWLLKAAVVAIPLPWIAAELGWIVAEVGRQPWSIEGVLPTAAAVSNLGAATVLTTLVGFIVIYTALFIVEMALMLRAIRKGPEPDTEPEAPLAPEALVAAE</sequence>
<reference evidence="15 16" key="1">
    <citation type="submission" date="2017-08" db="EMBL/GenBank/DDBJ databases">
        <title>Infants hospitalized years apart are colonized by the same room-sourced microbial strains.</title>
        <authorList>
            <person name="Brooks B."/>
            <person name="Olm M.R."/>
            <person name="Firek B.A."/>
            <person name="Baker R."/>
            <person name="Thomas B.C."/>
            <person name="Morowitz M.J."/>
            <person name="Banfield J.F."/>
        </authorList>
    </citation>
    <scope>NUCLEOTIDE SEQUENCE [LARGE SCALE GENOMIC DNA]</scope>
    <source>
        <strain evidence="15">S2_005_002_R2_34</strain>
    </source>
</reference>
<dbReference type="GO" id="GO:0016682">
    <property type="term" value="F:oxidoreductase activity, acting on diphenols and related substances as donors, oxygen as acceptor"/>
    <property type="evidence" value="ECO:0007669"/>
    <property type="project" value="TreeGrafter"/>
</dbReference>
<evidence type="ECO:0000256" key="14">
    <source>
        <dbReference type="SAM" id="MobiDB-lite"/>
    </source>
</evidence>
<comment type="caution">
    <text evidence="15">The sequence shown here is derived from an EMBL/GenBank/DDBJ whole genome shotgun (WGS) entry which is preliminary data.</text>
</comment>
<name>A0A2W5N483_RHOSU</name>
<feature type="transmembrane region" description="Helical" evidence="13">
    <location>
        <begin position="393"/>
        <end position="415"/>
    </location>
</feature>
<evidence type="ECO:0000256" key="2">
    <source>
        <dbReference type="ARBA" id="ARBA00009819"/>
    </source>
</evidence>
<keyword evidence="3 13" id="KW-0813">Transport</keyword>
<evidence type="ECO:0000256" key="3">
    <source>
        <dbReference type="ARBA" id="ARBA00022448"/>
    </source>
</evidence>
<dbReference type="PIRSF" id="PIRSF006446">
    <property type="entry name" value="Cyt_quinol_oxidase_1"/>
    <property type="match status" value="1"/>
</dbReference>
<feature type="transmembrane region" description="Helical" evidence="13">
    <location>
        <begin position="93"/>
        <end position="117"/>
    </location>
</feature>
<dbReference type="PANTHER" id="PTHR30365:SF0">
    <property type="entry name" value="CYTOCHROME BD-I UBIQUINOL OXIDASE SUBUNIT 1"/>
    <property type="match status" value="1"/>
</dbReference>
<evidence type="ECO:0000256" key="8">
    <source>
        <dbReference type="ARBA" id="ARBA00022723"/>
    </source>
</evidence>
<evidence type="ECO:0000256" key="4">
    <source>
        <dbReference type="ARBA" id="ARBA00022475"/>
    </source>
</evidence>
<evidence type="ECO:0000256" key="1">
    <source>
        <dbReference type="ARBA" id="ARBA00004429"/>
    </source>
</evidence>
<evidence type="ECO:0000256" key="5">
    <source>
        <dbReference type="ARBA" id="ARBA00022519"/>
    </source>
</evidence>
<organism evidence="15 16">
    <name type="scientific">Rhodovulum sulfidophilum</name>
    <name type="common">Rhodobacter sulfidophilus</name>
    <dbReference type="NCBI Taxonomy" id="35806"/>
    <lineage>
        <taxon>Bacteria</taxon>
        <taxon>Pseudomonadati</taxon>
        <taxon>Pseudomonadota</taxon>
        <taxon>Alphaproteobacteria</taxon>
        <taxon>Rhodobacterales</taxon>
        <taxon>Paracoccaceae</taxon>
        <taxon>Rhodovulum</taxon>
    </lineage>
</organism>
<feature type="transmembrane region" description="Helical" evidence="13">
    <location>
        <begin position="20"/>
        <end position="43"/>
    </location>
</feature>
<evidence type="ECO:0000256" key="13">
    <source>
        <dbReference type="PIRNR" id="PIRNR006446"/>
    </source>
</evidence>
<dbReference type="GO" id="GO:0070069">
    <property type="term" value="C:cytochrome complex"/>
    <property type="evidence" value="ECO:0007669"/>
    <property type="project" value="UniProtKB-UniRule"/>
</dbReference>
<feature type="transmembrane region" description="Helical" evidence="13">
    <location>
        <begin position="129"/>
        <end position="152"/>
    </location>
</feature>
<dbReference type="AlphaFoldDB" id="A0A2W5N483"/>
<keyword evidence="10 13" id="KW-1133">Transmembrane helix</keyword>
<protein>
    <submittedName>
        <fullName evidence="15">Cytochrome bd-I ubiquinol oxidase subunit CydA</fullName>
    </submittedName>
</protein>
<feature type="region of interest" description="Disordered" evidence="14">
    <location>
        <begin position="506"/>
        <end position="525"/>
    </location>
</feature>
<evidence type="ECO:0000256" key="11">
    <source>
        <dbReference type="ARBA" id="ARBA00023004"/>
    </source>
</evidence>
<dbReference type="PANTHER" id="PTHR30365">
    <property type="entry name" value="CYTOCHROME D UBIQUINOL OXIDASE"/>
    <property type="match status" value="1"/>
</dbReference>
<evidence type="ECO:0000313" key="16">
    <source>
        <dbReference type="Proteomes" id="UP000249185"/>
    </source>
</evidence>
<evidence type="ECO:0000256" key="6">
    <source>
        <dbReference type="ARBA" id="ARBA00022617"/>
    </source>
</evidence>
<gene>
    <name evidence="15" type="ORF">DI556_18365</name>
</gene>
<feature type="transmembrane region" description="Helical" evidence="13">
    <location>
        <begin position="55"/>
        <end position="73"/>
    </location>
</feature>
<keyword evidence="6 13" id="KW-0349">Heme</keyword>